<evidence type="ECO:0000313" key="2">
    <source>
        <dbReference type="EMBL" id="SUC32644.1"/>
    </source>
</evidence>
<dbReference type="GeneID" id="93674296"/>
<dbReference type="InterPro" id="IPR032710">
    <property type="entry name" value="NTF2-like_dom_sf"/>
</dbReference>
<dbReference type="EMBL" id="UGTZ01000001">
    <property type="protein sequence ID" value="SUC32644.1"/>
    <property type="molecule type" value="Genomic_DNA"/>
</dbReference>
<sequence length="135" mass="15498">MSETMKRALQSVVDLHVLIEDVFKGRNSDKSLSLLLSSFDDNFKMVTIQGYCIGLNDVTTLFSQNIGTRASFTTRCTNLVPLREDNGYCWIQYQEKQQISDIETLRTSVVCIRVEAEKCYWVYLHETPVLSTQTD</sequence>
<organism evidence="1 4">
    <name type="scientific">Providencia rettgeri</name>
    <dbReference type="NCBI Taxonomy" id="587"/>
    <lineage>
        <taxon>Bacteria</taxon>
        <taxon>Pseudomonadati</taxon>
        <taxon>Pseudomonadota</taxon>
        <taxon>Gammaproteobacteria</taxon>
        <taxon>Enterobacterales</taxon>
        <taxon>Morganellaceae</taxon>
        <taxon>Providencia</taxon>
    </lineage>
</organism>
<dbReference type="Proteomes" id="UP001162044">
    <property type="component" value="Unassembled WGS sequence"/>
</dbReference>
<dbReference type="OrthoDB" id="8912060at2"/>
<evidence type="ECO:0000313" key="4">
    <source>
        <dbReference type="Proteomes" id="UP001162044"/>
    </source>
</evidence>
<reference evidence="1" key="3">
    <citation type="submission" date="2023-10" db="EMBL/GenBank/DDBJ databases">
        <title>Analysis of Resistance Genes of Carbapenem-resistant Providencia rettgeri.</title>
        <authorList>
            <person name="Liu M."/>
        </authorList>
    </citation>
    <scope>NUCLEOTIDE SEQUENCE</scope>
    <source>
        <strain evidence="1">QITACRE101</strain>
    </source>
</reference>
<gene>
    <name evidence="2" type="ORF">NCTC11801_03646</name>
    <name evidence="1" type="ORF">QDQ51_14505</name>
</gene>
<dbReference type="Proteomes" id="UP000254208">
    <property type="component" value="Unassembled WGS sequence"/>
</dbReference>
<dbReference type="EMBL" id="JARVQW010000007">
    <property type="protein sequence ID" value="MDH2306619.1"/>
    <property type="molecule type" value="Genomic_DNA"/>
</dbReference>
<name>A0A1B8SUV1_PRORE</name>
<dbReference type="RefSeq" id="WP_109911767.1">
    <property type="nucleotide sequence ID" value="NZ_ABEXOA020000001.1"/>
</dbReference>
<accession>A0A1B8SUV1</accession>
<dbReference type="SUPFAM" id="SSF54427">
    <property type="entry name" value="NTF2-like"/>
    <property type="match status" value="1"/>
</dbReference>
<proteinExistence type="predicted"/>
<reference evidence="2 3" key="1">
    <citation type="submission" date="2018-06" db="EMBL/GenBank/DDBJ databases">
        <authorList>
            <consortium name="Pathogen Informatics"/>
            <person name="Doyle S."/>
        </authorList>
    </citation>
    <scope>NUCLEOTIDE SEQUENCE [LARGE SCALE GENOMIC DNA]</scope>
    <source>
        <strain evidence="2 3">NCTC11801</strain>
    </source>
</reference>
<dbReference type="AlphaFoldDB" id="A0A1B8SUV1"/>
<evidence type="ECO:0000313" key="1">
    <source>
        <dbReference type="EMBL" id="MDH2306619.1"/>
    </source>
</evidence>
<reference evidence="1" key="2">
    <citation type="submission" date="2023-04" db="EMBL/GenBank/DDBJ databases">
        <authorList>
            <person name="Li W."/>
        </authorList>
    </citation>
    <scope>NUCLEOTIDE SEQUENCE</scope>
    <source>
        <strain evidence="1">QITACRE101</strain>
    </source>
</reference>
<protein>
    <submittedName>
        <fullName evidence="2">Uncharacterized protein conserved in bacteria</fullName>
    </submittedName>
</protein>
<dbReference type="Gene3D" id="3.10.450.50">
    <property type="match status" value="1"/>
</dbReference>
<evidence type="ECO:0000313" key="3">
    <source>
        <dbReference type="Proteomes" id="UP000254208"/>
    </source>
</evidence>